<dbReference type="KEGG" id="amv:ACMV_19050"/>
<dbReference type="AlphaFoldDB" id="F0IZP2"/>
<dbReference type="RefSeq" id="WP_007423725.1">
    <property type="nucleotide sequence ID" value="NC_015186.1"/>
</dbReference>
<protein>
    <submittedName>
        <fullName evidence="1">Uncharacterized protein</fullName>
    </submittedName>
</protein>
<keyword evidence="2" id="KW-1185">Reference proteome</keyword>
<dbReference type="HOGENOM" id="CLU_182214_0_0_5"/>
<name>F0IZP2_ACIMA</name>
<dbReference type="OrthoDB" id="7507446at2"/>
<accession>F0IZP2</accession>
<sequence length="105" mass="11624">MIGSIRDIELLCSIDIEQTPESLHAHAIPEDVEIRPGDVVIVHDMPTAIGFGTRLTCARRATLRRASPIERWWVEFRSILEITELYEVGFMPLAEAEAALAAPGA</sequence>
<reference evidence="1 2" key="1">
    <citation type="submission" date="2010-12" db="EMBL/GenBank/DDBJ databases">
        <title>Whole genome sequence of Acidiphilium multivorum AIU301.</title>
        <authorList>
            <person name="Narita-Yamada S."/>
            <person name="Nakamura S."/>
            <person name="Ito N."/>
            <person name="Takarada H."/>
            <person name="Katano Y."/>
            <person name="Nakazawa H."/>
            <person name="Hosoyama A."/>
            <person name="Yamada R."/>
            <person name="Fujita N."/>
        </authorList>
    </citation>
    <scope>NUCLEOTIDE SEQUENCE [LARGE SCALE GENOMIC DNA]</scope>
    <source>
        <strain evidence="2">DSM 11245 / JCM 8867 / AIU301</strain>
    </source>
</reference>
<dbReference type="EMBL" id="AP012035">
    <property type="protein sequence ID" value="BAJ81252.1"/>
    <property type="molecule type" value="Genomic_DNA"/>
</dbReference>
<gene>
    <name evidence="1" type="ordered locus">ACMV_19050</name>
</gene>
<proteinExistence type="predicted"/>
<evidence type="ECO:0000313" key="2">
    <source>
        <dbReference type="Proteomes" id="UP000007100"/>
    </source>
</evidence>
<organism evidence="1 2">
    <name type="scientific">Acidiphilium multivorum (strain DSM 11245 / JCM 8867 / NBRC 100883 / AIU 301)</name>
    <dbReference type="NCBI Taxonomy" id="926570"/>
    <lineage>
        <taxon>Bacteria</taxon>
        <taxon>Pseudomonadati</taxon>
        <taxon>Pseudomonadota</taxon>
        <taxon>Alphaproteobacteria</taxon>
        <taxon>Acetobacterales</taxon>
        <taxon>Acidocellaceae</taxon>
        <taxon>Acidiphilium</taxon>
    </lineage>
</organism>
<evidence type="ECO:0000313" key="1">
    <source>
        <dbReference type="EMBL" id="BAJ81252.1"/>
    </source>
</evidence>
<dbReference type="Proteomes" id="UP000007100">
    <property type="component" value="Chromosome"/>
</dbReference>